<dbReference type="Pfam" id="PF04480">
    <property type="entry name" value="DUF559"/>
    <property type="match status" value="1"/>
</dbReference>
<reference evidence="3" key="1">
    <citation type="submission" date="2022-05" db="EMBL/GenBank/DDBJ databases">
        <title>Sphingomonas sp. strain RP10 Genome sequencing and assembly.</title>
        <authorList>
            <person name="Kim I."/>
        </authorList>
    </citation>
    <scope>NUCLEOTIDE SEQUENCE</scope>
    <source>
        <strain evidence="3">RP10</strain>
    </source>
</reference>
<gene>
    <name evidence="3" type="ORF">M9979_11610</name>
</gene>
<accession>A0A9X2HTB6</accession>
<dbReference type="InterPro" id="IPR011335">
    <property type="entry name" value="Restrct_endonuc-II-like"/>
</dbReference>
<evidence type="ECO:0000259" key="2">
    <source>
        <dbReference type="Pfam" id="PF04480"/>
    </source>
</evidence>
<comment type="caution">
    <text evidence="3">The sequence shown here is derived from an EMBL/GenBank/DDBJ whole genome shotgun (WGS) entry which is preliminary data.</text>
</comment>
<keyword evidence="3" id="KW-0378">Hydrolase</keyword>
<dbReference type="InterPro" id="IPR047216">
    <property type="entry name" value="Endonuclease_DUF559_bact"/>
</dbReference>
<evidence type="ECO:0000313" key="4">
    <source>
        <dbReference type="Proteomes" id="UP001139486"/>
    </source>
</evidence>
<dbReference type="Gene3D" id="3.40.960.10">
    <property type="entry name" value="VSR Endonuclease"/>
    <property type="match status" value="1"/>
</dbReference>
<dbReference type="AlphaFoldDB" id="A0A9X2HTB6"/>
<dbReference type="SUPFAM" id="SSF52980">
    <property type="entry name" value="Restriction endonuclease-like"/>
    <property type="match status" value="1"/>
</dbReference>
<name>A0A9X2HTB6_9SPHN</name>
<proteinExistence type="predicted"/>
<evidence type="ECO:0000256" key="1">
    <source>
        <dbReference type="SAM" id="MobiDB-lite"/>
    </source>
</evidence>
<evidence type="ECO:0000313" key="3">
    <source>
        <dbReference type="EMBL" id="MCP3735517.1"/>
    </source>
</evidence>
<dbReference type="InterPro" id="IPR007569">
    <property type="entry name" value="DUF559"/>
</dbReference>
<dbReference type="GO" id="GO:0004519">
    <property type="term" value="F:endonuclease activity"/>
    <property type="evidence" value="ECO:0007669"/>
    <property type="project" value="UniProtKB-KW"/>
</dbReference>
<dbReference type="Proteomes" id="UP001139486">
    <property type="component" value="Unassembled WGS sequence"/>
</dbReference>
<keyword evidence="4" id="KW-1185">Reference proteome</keyword>
<protein>
    <submittedName>
        <fullName evidence="3">Endonuclease domain-containing protein</fullName>
    </submittedName>
</protein>
<dbReference type="EMBL" id="JAMLDY010000013">
    <property type="protein sequence ID" value="MCP3735517.1"/>
    <property type="molecule type" value="Genomic_DNA"/>
</dbReference>
<dbReference type="RefSeq" id="WP_254289518.1">
    <property type="nucleotide sequence ID" value="NZ_JAMLDY010000013.1"/>
</dbReference>
<organism evidence="3 4">
    <name type="scientific">Sphingomonas liriopis</name>
    <dbReference type="NCBI Taxonomy" id="2949094"/>
    <lineage>
        <taxon>Bacteria</taxon>
        <taxon>Pseudomonadati</taxon>
        <taxon>Pseudomonadota</taxon>
        <taxon>Alphaproteobacteria</taxon>
        <taxon>Sphingomonadales</taxon>
        <taxon>Sphingomonadaceae</taxon>
        <taxon>Sphingomonas</taxon>
    </lineage>
</organism>
<dbReference type="PANTHER" id="PTHR38590:SF1">
    <property type="entry name" value="BLL0828 PROTEIN"/>
    <property type="match status" value="1"/>
</dbReference>
<keyword evidence="3" id="KW-0540">Nuclease</keyword>
<feature type="region of interest" description="Disordered" evidence="1">
    <location>
        <begin position="101"/>
        <end position="120"/>
    </location>
</feature>
<sequence>MRREPTEPELRLWRHLSNSQLGGFKFRRQAKLGWRIADFFCPAIGLIVEIDGDTHDPDADARKDAVSRRQGFQVIRFINTDVMQNMEGVLTSLLSFAQSLPPRSNWRLPHPNPSPEGEGL</sequence>
<dbReference type="CDD" id="cd01038">
    <property type="entry name" value="Endonuclease_DUF559"/>
    <property type="match status" value="1"/>
</dbReference>
<dbReference type="PANTHER" id="PTHR38590">
    <property type="entry name" value="BLL0828 PROTEIN"/>
    <property type="match status" value="1"/>
</dbReference>
<feature type="domain" description="DUF559" evidence="2">
    <location>
        <begin position="1"/>
        <end position="95"/>
    </location>
</feature>
<keyword evidence="3" id="KW-0255">Endonuclease</keyword>